<keyword evidence="3" id="KW-0547">Nucleotide-binding</keyword>
<dbReference type="GO" id="GO:0005524">
    <property type="term" value="F:ATP binding"/>
    <property type="evidence" value="ECO:0007669"/>
    <property type="project" value="UniProtKB-KW"/>
</dbReference>
<comment type="caution">
    <text evidence="10">The sequence shown here is derived from an EMBL/GenBank/DDBJ whole genome shotgun (WGS) entry which is preliminary data.</text>
</comment>
<accession>A0A6B2FZQ6</accession>
<dbReference type="GO" id="GO:0034040">
    <property type="term" value="F:ATPase-coupled lipid transmembrane transporter activity"/>
    <property type="evidence" value="ECO:0007669"/>
    <property type="project" value="TreeGrafter"/>
</dbReference>
<dbReference type="PROSITE" id="PS50929">
    <property type="entry name" value="ABC_TM1F"/>
    <property type="match status" value="1"/>
</dbReference>
<dbReference type="Pfam" id="PF00664">
    <property type="entry name" value="ABC_membrane"/>
    <property type="match status" value="1"/>
</dbReference>
<evidence type="ECO:0000256" key="4">
    <source>
        <dbReference type="ARBA" id="ARBA00022840"/>
    </source>
</evidence>
<feature type="transmembrane region" description="Helical" evidence="7">
    <location>
        <begin position="47"/>
        <end position="68"/>
    </location>
</feature>
<dbReference type="PROSITE" id="PS50893">
    <property type="entry name" value="ABC_TRANSPORTER_2"/>
    <property type="match status" value="1"/>
</dbReference>
<evidence type="ECO:0000256" key="3">
    <source>
        <dbReference type="ARBA" id="ARBA00022741"/>
    </source>
</evidence>
<keyword evidence="5 7" id="KW-1133">Transmembrane helix</keyword>
<organism evidence="10">
    <name type="scientific">Lactobacillus paragasseri</name>
    <dbReference type="NCBI Taxonomy" id="2107999"/>
    <lineage>
        <taxon>Bacteria</taxon>
        <taxon>Bacillati</taxon>
        <taxon>Bacillota</taxon>
        <taxon>Bacilli</taxon>
        <taxon>Lactobacillales</taxon>
        <taxon>Lactobacillaceae</taxon>
        <taxon>Lactobacillus</taxon>
    </lineage>
</organism>
<dbReference type="PANTHER" id="PTHR24221">
    <property type="entry name" value="ATP-BINDING CASSETTE SUB-FAMILY B"/>
    <property type="match status" value="1"/>
</dbReference>
<dbReference type="PROSITE" id="PS00675">
    <property type="entry name" value="SIGMA54_INTERACT_1"/>
    <property type="match status" value="1"/>
</dbReference>
<evidence type="ECO:0000256" key="6">
    <source>
        <dbReference type="ARBA" id="ARBA00023136"/>
    </source>
</evidence>
<evidence type="ECO:0000259" key="8">
    <source>
        <dbReference type="PROSITE" id="PS50893"/>
    </source>
</evidence>
<evidence type="ECO:0000256" key="2">
    <source>
        <dbReference type="ARBA" id="ARBA00022692"/>
    </source>
</evidence>
<evidence type="ECO:0000313" key="10">
    <source>
        <dbReference type="EMBL" id="NDJ73766.1"/>
    </source>
</evidence>
<dbReference type="InterPro" id="IPR036640">
    <property type="entry name" value="ABC1_TM_sf"/>
</dbReference>
<evidence type="ECO:0000256" key="5">
    <source>
        <dbReference type="ARBA" id="ARBA00022989"/>
    </source>
</evidence>
<evidence type="ECO:0000256" key="1">
    <source>
        <dbReference type="ARBA" id="ARBA00004651"/>
    </source>
</evidence>
<dbReference type="PANTHER" id="PTHR24221:SF654">
    <property type="entry name" value="ATP-BINDING CASSETTE SUB-FAMILY B MEMBER 6"/>
    <property type="match status" value="1"/>
</dbReference>
<sequence>MSFKDLYAVNRIRMISLLILEFLTSGLIIGVSYINTYQITAIKNRKWQQFIFLITLSLILFIISYAGLNVCQYWIEKQIQQYNHQIRFKIVNHYFYDNKTHSTAQVQNRLTNDLNLIKDSKLAVYTDIPYYLAQIIFASIGLLLFHWSLLIVVLILGTLSFYLPKLLRPAMQAAALKLSQANKQYLDTAEKWLDGLSELKKFSVGSQLSRIMDNASDTLENANIARTGTMQELAVLNKATSALLQFVLLAVTAILVTNHIVIFGVIVTVESFSSYINVSVKMLATELGQIHSVDRLSSEVNADTAVVEHTGDLQSPASLITKNVSVEFSNGKIIKFPDLNIKTGEKILLTGDSGSGKTTLFKVLLGKIKLHTGMINFKNKYGDDINVDKAKIGYIPQDPILFPDSIENNITMFNSKLKNKVLDYVKDVSFESDIRKMPLGLKTELNLQKLNISGGQRQKIVLARACVHDDDFILIDEGTSAIDKKATLDILKKLLDGPYTVIFIAHNFNEEMNSLFDREIHLT</sequence>
<dbReference type="GO" id="GO:0140359">
    <property type="term" value="F:ABC-type transporter activity"/>
    <property type="evidence" value="ECO:0007669"/>
    <property type="project" value="InterPro"/>
</dbReference>
<comment type="subcellular location">
    <subcellularLocation>
        <location evidence="1">Cell membrane</location>
        <topology evidence="1">Multi-pass membrane protein</topology>
    </subcellularLocation>
</comment>
<dbReference type="InterPro" id="IPR039421">
    <property type="entry name" value="Type_1_exporter"/>
</dbReference>
<dbReference type="SUPFAM" id="SSF52540">
    <property type="entry name" value="P-loop containing nucleoside triphosphate hydrolases"/>
    <property type="match status" value="1"/>
</dbReference>
<reference evidence="10" key="1">
    <citation type="submission" date="2020-01" db="EMBL/GenBank/DDBJ databases">
        <title>Vaginal microbiome of pregnant Indian women: Insights into the genome of dominants Lactobacillus species.</title>
        <authorList>
            <person name="Das B."/>
            <person name="Mehta O."/>
            <person name="Ghosh T.S."/>
            <person name="Kothidar A."/>
            <person name="Gowtham M.R."/>
            <person name="Mitra R."/>
            <person name="Kshetrapal P."/>
            <person name="Wadhwa N."/>
            <person name="Thiruvengadam R."/>
            <person name="Nair G.B."/>
            <person name="Bhatnagar S."/>
            <person name="Das B."/>
        </authorList>
    </citation>
    <scope>NUCLEOTIDE SEQUENCE</scope>
    <source>
        <strain evidence="10">Indica</strain>
    </source>
</reference>
<dbReference type="InterPro" id="IPR027417">
    <property type="entry name" value="P-loop_NTPase"/>
</dbReference>
<keyword evidence="2 7" id="KW-0812">Transmembrane</keyword>
<feature type="transmembrane region" description="Helical" evidence="7">
    <location>
        <begin position="130"/>
        <end position="163"/>
    </location>
</feature>
<dbReference type="GO" id="GO:0005886">
    <property type="term" value="C:plasma membrane"/>
    <property type="evidence" value="ECO:0007669"/>
    <property type="project" value="UniProtKB-SubCell"/>
</dbReference>
<dbReference type="RefSeq" id="WP_162013964.1">
    <property type="nucleotide sequence ID" value="NZ_CAZZQF010000001.1"/>
</dbReference>
<dbReference type="SMART" id="SM00382">
    <property type="entry name" value="AAA"/>
    <property type="match status" value="1"/>
</dbReference>
<proteinExistence type="predicted"/>
<feature type="transmembrane region" description="Helical" evidence="7">
    <location>
        <begin position="12"/>
        <end position="35"/>
    </location>
</feature>
<dbReference type="InterPro" id="IPR003593">
    <property type="entry name" value="AAA+_ATPase"/>
</dbReference>
<dbReference type="Pfam" id="PF00005">
    <property type="entry name" value="ABC_tran"/>
    <property type="match status" value="1"/>
</dbReference>
<dbReference type="SUPFAM" id="SSF90123">
    <property type="entry name" value="ABC transporter transmembrane region"/>
    <property type="match status" value="1"/>
</dbReference>
<dbReference type="InterPro" id="IPR025662">
    <property type="entry name" value="Sigma_54_int_dom_ATP-bd_1"/>
</dbReference>
<name>A0A6B2FZQ6_9LACO</name>
<gene>
    <name evidence="10" type="ORF">GWG61_04485</name>
</gene>
<dbReference type="Gene3D" id="1.20.1560.10">
    <property type="entry name" value="ABC transporter type 1, transmembrane domain"/>
    <property type="match status" value="1"/>
</dbReference>
<dbReference type="InterPro" id="IPR011527">
    <property type="entry name" value="ABC1_TM_dom"/>
</dbReference>
<keyword evidence="4 10" id="KW-0067">ATP-binding</keyword>
<dbReference type="EMBL" id="JAADJO010000007">
    <property type="protein sequence ID" value="NDJ73766.1"/>
    <property type="molecule type" value="Genomic_DNA"/>
</dbReference>
<feature type="domain" description="ABC transporter" evidence="8">
    <location>
        <begin position="319"/>
        <end position="520"/>
    </location>
</feature>
<dbReference type="InterPro" id="IPR003439">
    <property type="entry name" value="ABC_transporter-like_ATP-bd"/>
</dbReference>
<feature type="domain" description="ABC transmembrane type-1" evidence="9">
    <location>
        <begin position="17"/>
        <end position="292"/>
    </location>
</feature>
<dbReference type="AlphaFoldDB" id="A0A6B2FZQ6"/>
<protein>
    <submittedName>
        <fullName evidence="10">ABC transporter ATP-binding protein</fullName>
    </submittedName>
</protein>
<dbReference type="GO" id="GO:0016887">
    <property type="term" value="F:ATP hydrolysis activity"/>
    <property type="evidence" value="ECO:0007669"/>
    <property type="project" value="InterPro"/>
</dbReference>
<feature type="transmembrane region" description="Helical" evidence="7">
    <location>
        <begin position="246"/>
        <end position="269"/>
    </location>
</feature>
<evidence type="ECO:0000256" key="7">
    <source>
        <dbReference type="SAM" id="Phobius"/>
    </source>
</evidence>
<dbReference type="Gene3D" id="3.40.50.300">
    <property type="entry name" value="P-loop containing nucleotide triphosphate hydrolases"/>
    <property type="match status" value="1"/>
</dbReference>
<evidence type="ECO:0000259" key="9">
    <source>
        <dbReference type="PROSITE" id="PS50929"/>
    </source>
</evidence>
<keyword evidence="6 7" id="KW-0472">Membrane</keyword>